<evidence type="ECO:0000259" key="10">
    <source>
        <dbReference type="PROSITE" id="PS50240"/>
    </source>
</evidence>
<keyword evidence="8" id="KW-0645">Protease</keyword>
<dbReference type="InterPro" id="IPR018114">
    <property type="entry name" value="TRYPSIN_HIS"/>
</dbReference>
<evidence type="ECO:0000313" key="12">
    <source>
        <dbReference type="Proteomes" id="UP000002640"/>
    </source>
</evidence>
<keyword evidence="5" id="KW-0843">Virulence</keyword>
<dbReference type="GeneID" id="20653767"/>
<dbReference type="InterPro" id="IPR009003">
    <property type="entry name" value="Peptidase_S1_PA"/>
</dbReference>
<comment type="similarity">
    <text evidence="2">Belongs to the peptidase S1 family.</text>
</comment>
<dbReference type="PROSITE" id="PS00134">
    <property type="entry name" value="TRYPSIN_HIS"/>
    <property type="match status" value="1"/>
</dbReference>
<organism evidence="11 12">
    <name type="scientific">Phytophthora sojae (strain P6497)</name>
    <name type="common">Soybean stem and root rot agent</name>
    <name type="synonym">Phytophthora megasperma f. sp. glycines</name>
    <dbReference type="NCBI Taxonomy" id="1094619"/>
    <lineage>
        <taxon>Eukaryota</taxon>
        <taxon>Sar</taxon>
        <taxon>Stramenopiles</taxon>
        <taxon>Oomycota</taxon>
        <taxon>Peronosporomycetes</taxon>
        <taxon>Peronosporales</taxon>
        <taxon>Peronosporaceae</taxon>
        <taxon>Phytophthora</taxon>
    </lineage>
</organism>
<dbReference type="InParanoid" id="G4YJH3"/>
<dbReference type="Pfam" id="PF00089">
    <property type="entry name" value="Trypsin"/>
    <property type="match status" value="1"/>
</dbReference>
<gene>
    <name evidence="11" type="ORF">PHYSODRAFT_469077</name>
</gene>
<feature type="domain" description="Peptidase S1" evidence="10">
    <location>
        <begin position="48"/>
        <end position="261"/>
    </location>
</feature>
<dbReference type="GO" id="GO:0006508">
    <property type="term" value="P:proteolysis"/>
    <property type="evidence" value="ECO:0007669"/>
    <property type="project" value="UniProtKB-KW"/>
</dbReference>
<dbReference type="FunFam" id="2.40.10.10:FF:000054">
    <property type="entry name" value="Complement C1r subcomponent"/>
    <property type="match status" value="1"/>
</dbReference>
<dbReference type="InterPro" id="IPR050430">
    <property type="entry name" value="Peptidase_S1"/>
</dbReference>
<name>G4YJH3_PHYSP</name>
<dbReference type="InterPro" id="IPR001254">
    <property type="entry name" value="Trypsin_dom"/>
</dbReference>
<dbReference type="InterPro" id="IPR043504">
    <property type="entry name" value="Peptidase_S1_PA_chymotrypsin"/>
</dbReference>
<feature type="non-terminal residue" evidence="11">
    <location>
        <position position="261"/>
    </location>
</feature>
<feature type="chain" id="PRO_5003471230" description="Peptidase S1 domain-containing protein" evidence="9">
    <location>
        <begin position="20"/>
        <end position="261"/>
    </location>
</feature>
<evidence type="ECO:0000256" key="6">
    <source>
        <dbReference type="ARBA" id="ARBA00023157"/>
    </source>
</evidence>
<keyword evidence="8" id="KW-0378">Hydrolase</keyword>
<dbReference type="OMA" id="WGYNRIS"/>
<dbReference type="PROSITE" id="PS50240">
    <property type="entry name" value="TRYPSIN_DOM"/>
    <property type="match status" value="1"/>
</dbReference>
<dbReference type="PRINTS" id="PR00722">
    <property type="entry name" value="CHYMOTRYPSIN"/>
</dbReference>
<dbReference type="AlphaFoldDB" id="G4YJH3"/>
<protein>
    <recommendedName>
        <fullName evidence="10">Peptidase S1 domain-containing protein</fullName>
    </recommendedName>
</protein>
<accession>G4YJH3</accession>
<keyword evidence="3" id="KW-0964">Secreted</keyword>
<dbReference type="RefSeq" id="XP_009517203.1">
    <property type="nucleotide sequence ID" value="XM_009518908.1"/>
</dbReference>
<keyword evidence="6" id="KW-1015">Disulfide bond</keyword>
<evidence type="ECO:0000256" key="1">
    <source>
        <dbReference type="ARBA" id="ARBA00004613"/>
    </source>
</evidence>
<dbReference type="Proteomes" id="UP000002640">
    <property type="component" value="Unassembled WGS sequence"/>
</dbReference>
<evidence type="ECO:0000256" key="2">
    <source>
        <dbReference type="ARBA" id="ARBA00007664"/>
    </source>
</evidence>
<keyword evidence="8" id="KW-0720">Serine protease</keyword>
<evidence type="ECO:0000313" key="11">
    <source>
        <dbReference type="EMBL" id="EGZ29928.1"/>
    </source>
</evidence>
<dbReference type="PANTHER" id="PTHR24276">
    <property type="entry name" value="POLYSERASE-RELATED"/>
    <property type="match status" value="1"/>
</dbReference>
<evidence type="ECO:0000256" key="4">
    <source>
        <dbReference type="ARBA" id="ARBA00022729"/>
    </source>
</evidence>
<evidence type="ECO:0000256" key="8">
    <source>
        <dbReference type="RuleBase" id="RU363034"/>
    </source>
</evidence>
<dbReference type="EMBL" id="JH159151">
    <property type="protein sequence ID" value="EGZ29928.1"/>
    <property type="molecule type" value="Genomic_DNA"/>
</dbReference>
<dbReference type="KEGG" id="psoj:PHYSODRAFT_469077"/>
<dbReference type="STRING" id="1094619.G4YJH3"/>
<dbReference type="SMART" id="SM00020">
    <property type="entry name" value="Tryp_SPc"/>
    <property type="match status" value="1"/>
</dbReference>
<reference evidence="11 12" key="1">
    <citation type="journal article" date="2006" name="Science">
        <title>Phytophthora genome sequences uncover evolutionary origins and mechanisms of pathogenesis.</title>
        <authorList>
            <person name="Tyler B.M."/>
            <person name="Tripathy S."/>
            <person name="Zhang X."/>
            <person name="Dehal P."/>
            <person name="Jiang R.H."/>
            <person name="Aerts A."/>
            <person name="Arredondo F.D."/>
            <person name="Baxter L."/>
            <person name="Bensasson D."/>
            <person name="Beynon J.L."/>
            <person name="Chapman J."/>
            <person name="Damasceno C.M."/>
            <person name="Dorrance A.E."/>
            <person name="Dou D."/>
            <person name="Dickerman A.W."/>
            <person name="Dubchak I.L."/>
            <person name="Garbelotto M."/>
            <person name="Gijzen M."/>
            <person name="Gordon S.G."/>
            <person name="Govers F."/>
            <person name="Grunwald N.J."/>
            <person name="Huang W."/>
            <person name="Ivors K.L."/>
            <person name="Jones R.W."/>
            <person name="Kamoun S."/>
            <person name="Krampis K."/>
            <person name="Lamour K.H."/>
            <person name="Lee M.K."/>
            <person name="McDonald W.H."/>
            <person name="Medina M."/>
            <person name="Meijer H.J."/>
            <person name="Nordberg E.K."/>
            <person name="Maclean D.J."/>
            <person name="Ospina-Giraldo M.D."/>
            <person name="Morris P.F."/>
            <person name="Phuntumart V."/>
            <person name="Putnam N.H."/>
            <person name="Rash S."/>
            <person name="Rose J.K."/>
            <person name="Sakihama Y."/>
            <person name="Salamov A.A."/>
            <person name="Savidor A."/>
            <person name="Scheuring C.F."/>
            <person name="Smith B.M."/>
            <person name="Sobral B.W."/>
            <person name="Terry A."/>
            <person name="Torto-Alalibo T.A."/>
            <person name="Win J."/>
            <person name="Xu Z."/>
            <person name="Zhang H."/>
            <person name="Grigoriev I.V."/>
            <person name="Rokhsar D.S."/>
            <person name="Boore J.L."/>
        </authorList>
    </citation>
    <scope>NUCLEOTIDE SEQUENCE [LARGE SCALE GENOMIC DNA]</scope>
    <source>
        <strain evidence="11 12">P6497</strain>
    </source>
</reference>
<evidence type="ECO:0000256" key="3">
    <source>
        <dbReference type="ARBA" id="ARBA00022525"/>
    </source>
</evidence>
<dbReference type="PANTHER" id="PTHR24276:SF98">
    <property type="entry name" value="FI18310P1-RELATED"/>
    <property type="match status" value="1"/>
</dbReference>
<feature type="signal peptide" evidence="9">
    <location>
        <begin position="1"/>
        <end position="19"/>
    </location>
</feature>
<dbReference type="SUPFAM" id="SSF50494">
    <property type="entry name" value="Trypsin-like serine proteases"/>
    <property type="match status" value="1"/>
</dbReference>
<comment type="subcellular location">
    <subcellularLocation>
        <location evidence="1">Secreted</location>
    </subcellularLocation>
</comment>
<evidence type="ECO:0000256" key="9">
    <source>
        <dbReference type="SAM" id="SignalP"/>
    </source>
</evidence>
<keyword evidence="7" id="KW-0325">Glycoprotein</keyword>
<keyword evidence="4 9" id="KW-0732">Signal</keyword>
<proteinExistence type="inferred from homology"/>
<dbReference type="FunFam" id="2.40.10.10:FF:000068">
    <property type="entry name" value="transmembrane protease serine 2"/>
    <property type="match status" value="1"/>
</dbReference>
<sequence>MKVGTLVTTLALLTASTYGYSFSDVAKKEEDTTTVESTGLTTNEESRIYGGSEADVDKYPYLASIRIALLDMNICGGTLIAPEYILTAGHCIKTDEMDMTATFGTNSSSGAGDLTVPIVEGFRHPLYNKTKHLYDVGLLKLEKPVKRKMAKLCAEDGSDNKVGTMGTVLGWGRTETSGSLGSPMLMQLTTPVISNAECGKFEKYVGRVTEGMLCAGTGEGEDTCNGDSGGPLIVDDDIIIGCVSWGSKCGEQAGIYTRLTY</sequence>
<evidence type="ECO:0000256" key="5">
    <source>
        <dbReference type="ARBA" id="ARBA00023026"/>
    </source>
</evidence>
<dbReference type="InterPro" id="IPR001314">
    <property type="entry name" value="Peptidase_S1A"/>
</dbReference>
<dbReference type="GO" id="GO:0004252">
    <property type="term" value="F:serine-type endopeptidase activity"/>
    <property type="evidence" value="ECO:0007669"/>
    <property type="project" value="InterPro"/>
</dbReference>
<evidence type="ECO:0000256" key="7">
    <source>
        <dbReference type="ARBA" id="ARBA00023180"/>
    </source>
</evidence>
<dbReference type="Gene3D" id="2.40.10.10">
    <property type="entry name" value="Trypsin-like serine proteases"/>
    <property type="match status" value="1"/>
</dbReference>
<keyword evidence="12" id="KW-1185">Reference proteome</keyword>
<dbReference type="GO" id="GO:0005576">
    <property type="term" value="C:extracellular region"/>
    <property type="evidence" value="ECO:0007669"/>
    <property type="project" value="UniProtKB-SubCell"/>
</dbReference>
<dbReference type="SMR" id="G4YJH3"/>
<dbReference type="InterPro" id="IPR033116">
    <property type="entry name" value="TRYPSIN_SER"/>
</dbReference>
<dbReference type="CDD" id="cd00190">
    <property type="entry name" value="Tryp_SPc"/>
    <property type="match status" value="1"/>
</dbReference>
<dbReference type="PROSITE" id="PS00135">
    <property type="entry name" value="TRYPSIN_SER"/>
    <property type="match status" value="1"/>
</dbReference>